<dbReference type="Proteomes" id="UP000033423">
    <property type="component" value="Unassembled WGS sequence"/>
</dbReference>
<comment type="caution">
    <text evidence="1">The sequence shown here is derived from an EMBL/GenBank/DDBJ whole genome shotgun (WGS) entry which is preliminary data.</text>
</comment>
<accession>A0A0F3GUR4</accession>
<name>A0A0F3GUR4_9BACT</name>
<sequence>MCHPHGGDRNAAGIRVSTYHHTGGVYYGVLVPGWGWRGVGADSGIVLTALYGVNDELADLFRTGLLLYAKHENSHIQSRLFRCNGPNGRPASGS</sequence>
<reference evidence="1 2" key="1">
    <citation type="submission" date="2015-02" db="EMBL/GenBank/DDBJ databases">
        <title>Single-cell genomics of uncultivated deep-branching MTB reveals a conserved set of magnetosome genes.</title>
        <authorList>
            <person name="Kolinko S."/>
            <person name="Richter M."/>
            <person name="Glockner F.O."/>
            <person name="Brachmann A."/>
            <person name="Schuler D."/>
        </authorList>
    </citation>
    <scope>NUCLEOTIDE SEQUENCE [LARGE SCALE GENOMIC DNA]</scope>
    <source>
        <strain evidence="1">TM-1</strain>
    </source>
</reference>
<keyword evidence="2" id="KW-1185">Reference proteome</keyword>
<evidence type="ECO:0000313" key="1">
    <source>
        <dbReference type="EMBL" id="KJU85616.1"/>
    </source>
</evidence>
<dbReference type="AlphaFoldDB" id="A0A0F3GUR4"/>
<evidence type="ECO:0000313" key="2">
    <source>
        <dbReference type="Proteomes" id="UP000033423"/>
    </source>
</evidence>
<organism evidence="1 2">
    <name type="scientific">Candidatus Magnetobacterium bavaricum</name>
    <dbReference type="NCBI Taxonomy" id="29290"/>
    <lineage>
        <taxon>Bacteria</taxon>
        <taxon>Pseudomonadati</taxon>
        <taxon>Nitrospirota</taxon>
        <taxon>Thermodesulfovibrionia</taxon>
        <taxon>Thermodesulfovibrionales</taxon>
        <taxon>Candidatus Magnetobacteriaceae</taxon>
        <taxon>Candidatus Magnetobacterium</taxon>
    </lineage>
</organism>
<protein>
    <submittedName>
        <fullName evidence="1">Uncharacterized protein</fullName>
    </submittedName>
</protein>
<proteinExistence type="predicted"/>
<gene>
    <name evidence="1" type="ORF">MBAV_002191</name>
</gene>
<dbReference type="EMBL" id="LACI01000944">
    <property type="protein sequence ID" value="KJU85616.1"/>
    <property type="molecule type" value="Genomic_DNA"/>
</dbReference>